<keyword evidence="5" id="KW-1185">Reference proteome</keyword>
<dbReference type="PROSITE" id="PS51257">
    <property type="entry name" value="PROKAR_LIPOPROTEIN"/>
    <property type="match status" value="1"/>
</dbReference>
<name>A0A9X0AU62_9HELO</name>
<sequence>MEPFRYSSSATLGSTLSSCSRFKRSYALLDISESVAEADSTSINELPCSYGGGGGIGSKMSEYFGPQEATSNTDHHSSKSFSFDTAMDFGFVDTRADGQDEMEPAFLLPILSKPSSGQSPNLRQSLCPAIHTNMQFRDHSDSIQHRELLFTRTPQLSSPDTATTDTSGDSFPSDSGYCSVTPDPYYTSTTSPGSFYLQDEESEFDDTYFWGAGNLVGVPEFPRGRYLDQSYCPQPIPANDSIQKELLDISTARHAIYCSCQIQGTQALCFLEHGESGFEPNDARVGGSYADARMAQYMIDVDIDPLCHSFYIEEEPQSLRPALLRGGKCLDTIIPKADTFTKGGAATLIPGQDTKIQYNSDLFLYCASAPPWSVEHTRGFDLPDSQLQIRERAATPVHDTPSPKSESKSFKCDYKDCTYEPSGEYQWRKGNLARHKRETHEMKSENRFICNMNDCKETFTRISNLNVHQENKHDLLIFRKRRNRRSSVAGNINKPKTGRRITKAPKMVALTNRPEHNRSQPVPGPFDHFAA</sequence>
<evidence type="ECO:0000313" key="4">
    <source>
        <dbReference type="EMBL" id="KAJ8067258.1"/>
    </source>
</evidence>
<dbReference type="SMART" id="SM00355">
    <property type="entry name" value="ZnF_C2H2"/>
    <property type="match status" value="2"/>
</dbReference>
<keyword evidence="1" id="KW-0479">Metal-binding</keyword>
<dbReference type="GO" id="GO:0008270">
    <property type="term" value="F:zinc ion binding"/>
    <property type="evidence" value="ECO:0007669"/>
    <property type="project" value="UniProtKB-KW"/>
</dbReference>
<evidence type="ECO:0000256" key="1">
    <source>
        <dbReference type="PROSITE-ProRule" id="PRU00042"/>
    </source>
</evidence>
<evidence type="ECO:0000256" key="2">
    <source>
        <dbReference type="SAM" id="MobiDB-lite"/>
    </source>
</evidence>
<dbReference type="Proteomes" id="UP001152300">
    <property type="component" value="Unassembled WGS sequence"/>
</dbReference>
<dbReference type="PROSITE" id="PS00028">
    <property type="entry name" value="ZINC_FINGER_C2H2_1"/>
    <property type="match status" value="1"/>
</dbReference>
<organism evidence="4 5">
    <name type="scientific">Sclerotinia nivalis</name>
    <dbReference type="NCBI Taxonomy" id="352851"/>
    <lineage>
        <taxon>Eukaryota</taxon>
        <taxon>Fungi</taxon>
        <taxon>Dikarya</taxon>
        <taxon>Ascomycota</taxon>
        <taxon>Pezizomycotina</taxon>
        <taxon>Leotiomycetes</taxon>
        <taxon>Helotiales</taxon>
        <taxon>Sclerotiniaceae</taxon>
        <taxon>Sclerotinia</taxon>
    </lineage>
</organism>
<comment type="caution">
    <text evidence="4">The sequence shown here is derived from an EMBL/GenBank/DDBJ whole genome shotgun (WGS) entry which is preliminary data.</text>
</comment>
<dbReference type="AlphaFoldDB" id="A0A9X0AU62"/>
<keyword evidence="1" id="KW-0863">Zinc-finger</keyword>
<dbReference type="Gene3D" id="3.30.160.60">
    <property type="entry name" value="Classic Zinc Finger"/>
    <property type="match status" value="1"/>
</dbReference>
<dbReference type="InterPro" id="IPR013087">
    <property type="entry name" value="Znf_C2H2_type"/>
</dbReference>
<evidence type="ECO:0000313" key="5">
    <source>
        <dbReference type="Proteomes" id="UP001152300"/>
    </source>
</evidence>
<dbReference type="OrthoDB" id="5366163at2759"/>
<reference evidence="4" key="1">
    <citation type="submission" date="2022-11" db="EMBL/GenBank/DDBJ databases">
        <title>Genome Resource of Sclerotinia nivalis Strain SnTB1, a Plant Pathogen Isolated from American Ginseng.</title>
        <authorList>
            <person name="Fan S."/>
        </authorList>
    </citation>
    <scope>NUCLEOTIDE SEQUENCE</scope>
    <source>
        <strain evidence="4">SnTB1</strain>
    </source>
</reference>
<gene>
    <name evidence="4" type="ORF">OCU04_004620</name>
</gene>
<feature type="domain" description="C2H2-type" evidence="3">
    <location>
        <begin position="448"/>
        <end position="473"/>
    </location>
</feature>
<dbReference type="PROSITE" id="PS50157">
    <property type="entry name" value="ZINC_FINGER_C2H2_2"/>
    <property type="match status" value="1"/>
</dbReference>
<accession>A0A9X0AU62</accession>
<proteinExistence type="predicted"/>
<protein>
    <recommendedName>
        <fullName evidence="3">C2H2-type domain-containing protein</fullName>
    </recommendedName>
</protein>
<evidence type="ECO:0000259" key="3">
    <source>
        <dbReference type="PROSITE" id="PS50157"/>
    </source>
</evidence>
<feature type="region of interest" description="Disordered" evidence="2">
    <location>
        <begin position="154"/>
        <end position="174"/>
    </location>
</feature>
<keyword evidence="1" id="KW-0862">Zinc</keyword>
<dbReference type="EMBL" id="JAPEIS010000004">
    <property type="protein sequence ID" value="KAJ8067258.1"/>
    <property type="molecule type" value="Genomic_DNA"/>
</dbReference>
<feature type="region of interest" description="Disordered" evidence="2">
    <location>
        <begin position="486"/>
        <end position="531"/>
    </location>
</feature>